<keyword evidence="1" id="KW-1133">Transmembrane helix</keyword>
<reference evidence="2 3" key="1">
    <citation type="submission" date="2024-08" db="EMBL/GenBank/DDBJ databases">
        <title>Clostridium lapicellarii sp. nov., and Clostridium renhuaiense sp. nov., two species isolated from the mud in a fermentation cellar used for producing sauce-flavour Chinese liquors.</title>
        <authorList>
            <person name="Yang F."/>
            <person name="Wang H."/>
            <person name="Chen L.Q."/>
            <person name="Zhou N."/>
            <person name="Lu J.J."/>
            <person name="Pu X.X."/>
            <person name="Wan B."/>
            <person name="Wang L."/>
            <person name="Liu S.J."/>
        </authorList>
    </citation>
    <scope>NUCLEOTIDE SEQUENCE [LARGE SCALE GENOMIC DNA]</scope>
    <source>
        <strain evidence="2 3">MT-113</strain>
    </source>
</reference>
<protein>
    <recommendedName>
        <fullName evidence="4">TMhelix containing protein</fullName>
    </recommendedName>
</protein>
<dbReference type="RefSeq" id="WP_294183029.1">
    <property type="nucleotide sequence ID" value="NZ_JBGFFE010000015.1"/>
</dbReference>
<organism evidence="2 3">
    <name type="scientific">Clostridium lapidicellarium</name>
    <dbReference type="NCBI Taxonomy" id="3240931"/>
    <lineage>
        <taxon>Bacteria</taxon>
        <taxon>Bacillati</taxon>
        <taxon>Bacillota</taxon>
        <taxon>Clostridia</taxon>
        <taxon>Eubacteriales</taxon>
        <taxon>Clostridiaceae</taxon>
        <taxon>Clostridium</taxon>
    </lineage>
</organism>
<keyword evidence="3" id="KW-1185">Reference proteome</keyword>
<feature type="transmembrane region" description="Helical" evidence="1">
    <location>
        <begin position="5"/>
        <end position="25"/>
    </location>
</feature>
<proteinExistence type="predicted"/>
<accession>A0ABV4DYW8</accession>
<feature type="transmembrane region" description="Helical" evidence="1">
    <location>
        <begin position="31"/>
        <end position="52"/>
    </location>
</feature>
<evidence type="ECO:0000256" key="1">
    <source>
        <dbReference type="SAM" id="Phobius"/>
    </source>
</evidence>
<keyword evidence="1" id="KW-0472">Membrane</keyword>
<dbReference type="EMBL" id="JBGFFE010000015">
    <property type="protein sequence ID" value="MEY8764097.1"/>
    <property type="molecule type" value="Genomic_DNA"/>
</dbReference>
<keyword evidence="1" id="KW-0812">Transmembrane</keyword>
<dbReference type="Proteomes" id="UP001565220">
    <property type="component" value="Unassembled WGS sequence"/>
</dbReference>
<evidence type="ECO:0000313" key="2">
    <source>
        <dbReference type="EMBL" id="MEY8764097.1"/>
    </source>
</evidence>
<name>A0ABV4DYW8_9CLOT</name>
<comment type="caution">
    <text evidence="2">The sequence shown here is derived from an EMBL/GenBank/DDBJ whole genome shotgun (WGS) entry which is preliminary data.</text>
</comment>
<evidence type="ECO:0008006" key="4">
    <source>
        <dbReference type="Google" id="ProtNLM"/>
    </source>
</evidence>
<sequence length="55" mass="6202">MKYILCFLIICSGYYTFSYGVSVWVEENNRLAAFGVWLLDAASTLISIMMIVNNG</sequence>
<gene>
    <name evidence="2" type="ORF">AB8S09_10665</name>
</gene>
<evidence type="ECO:0000313" key="3">
    <source>
        <dbReference type="Proteomes" id="UP001565220"/>
    </source>
</evidence>